<dbReference type="InterPro" id="IPR007825">
    <property type="entry name" value="Major_OMP_Legionella"/>
</dbReference>
<proteinExistence type="predicted"/>
<dbReference type="EMBL" id="FR872582">
    <property type="protein sequence ID" value="CCB88103.1"/>
    <property type="molecule type" value="Genomic_DNA"/>
</dbReference>
<dbReference type="Pfam" id="PF05150">
    <property type="entry name" value="Legionella_OMP"/>
    <property type="match status" value="1"/>
</dbReference>
<reference evidence="2 3" key="2">
    <citation type="journal article" date="2011" name="Mol. Biol. Evol.">
        <title>Unity in variety--the pan-genome of the Chlamydiae.</title>
        <authorList>
            <person name="Collingro A."/>
            <person name="Tischler P."/>
            <person name="Weinmaier T."/>
            <person name="Penz T."/>
            <person name="Heinz E."/>
            <person name="Brunham R.C."/>
            <person name="Read T.D."/>
            <person name="Bavoil P.M."/>
            <person name="Sachse K."/>
            <person name="Kahane S."/>
            <person name="Friedman M.G."/>
            <person name="Rattei T."/>
            <person name="Myers G.S."/>
            <person name="Horn M."/>
        </authorList>
    </citation>
    <scope>NUCLEOTIDE SEQUENCE [LARGE SCALE GENOMIC DNA]</scope>
    <source>
        <strain evidence="3">ATCC VR-1471 / Z</strain>
    </source>
</reference>
<dbReference type="HOGENOM" id="CLU_820839_0_0_0"/>
<feature type="signal peptide" evidence="1">
    <location>
        <begin position="1"/>
        <end position="22"/>
    </location>
</feature>
<evidence type="ECO:0000313" key="3">
    <source>
        <dbReference type="Proteomes" id="UP000000496"/>
    </source>
</evidence>
<keyword evidence="1" id="KW-0732">Signal</keyword>
<evidence type="ECO:0000313" key="2">
    <source>
        <dbReference type="EMBL" id="CCB88103.1"/>
    </source>
</evidence>
<name>F8L5W1_SIMNZ</name>
<dbReference type="Proteomes" id="UP000000496">
    <property type="component" value="Chromosome gsn.131"/>
</dbReference>
<organism evidence="2 3">
    <name type="scientific">Simkania negevensis (strain ATCC VR-1471 / DSM 27360 / Z)</name>
    <dbReference type="NCBI Taxonomy" id="331113"/>
    <lineage>
        <taxon>Bacteria</taxon>
        <taxon>Pseudomonadati</taxon>
        <taxon>Chlamydiota</taxon>
        <taxon>Chlamydiia</taxon>
        <taxon>Parachlamydiales</taxon>
        <taxon>Simkaniaceae</taxon>
        <taxon>Simkania</taxon>
    </lineage>
</organism>
<gene>
    <name evidence="2" type="ordered locus">SNE_A02260</name>
</gene>
<accession>F8L5W1</accession>
<reference key="1">
    <citation type="journal article" date="2011" name="Mol. Biol. Evol.">
        <title>Unity in variety -- the pan-genome of the Chlamydiae.</title>
        <authorList>
            <person name="Collingro A."/>
            <person name="Tischler P."/>
            <person name="Weinmaier T."/>
            <person name="Penz T."/>
            <person name="Heinz E."/>
            <person name="Brunham R.C."/>
            <person name="Read T.D."/>
            <person name="Bavoil P.M."/>
            <person name="Sachse K."/>
            <person name="Kahane S."/>
            <person name="Friedman M.G."/>
            <person name="Rattei T."/>
            <person name="Myers G.S.A."/>
            <person name="Horn M."/>
        </authorList>
    </citation>
    <scope>NUCLEOTIDE SEQUENCE</scope>
    <source>
        <strain>Z</strain>
    </source>
</reference>
<dbReference type="eggNOG" id="ENOG5033TXT">
    <property type="taxonomic scope" value="Bacteria"/>
</dbReference>
<dbReference type="KEGG" id="sng:SNE_A02260"/>
<sequence length="333" mass="36567">MKNLFRFTIFSLVFASSVFANANSNQTNMSQPNTTDYHSGFYLKLSGAALLPSETGLGSFTDSWQYANADGSTIRSLSKPSKADYKFAWGVLVGYDASSLPNFAEAEYFYLSNSNHNYNTTSDGPASFGSVFFNVGFPLTPGQDFVSDAYLIYRVNQVDIRAGHRFYVADNHLEISPSIGVRWSDLVHNLSFAVGHVRTSYWGVGPVFGIDGVYTLYKGLKLLSHFDAAIVVGSVKANSKLDFFGKSKYISPSTNRVVPTLAAKLGLRYDFIFSNKSSLRIEAGYQTAVYIGVFDILTGFTQIPAIGQVQRIASITTDNFSYSGPYASIAFHM</sequence>
<feature type="chain" id="PRO_5003374126" evidence="1">
    <location>
        <begin position="23"/>
        <end position="333"/>
    </location>
</feature>
<keyword evidence="3" id="KW-1185">Reference proteome</keyword>
<evidence type="ECO:0000256" key="1">
    <source>
        <dbReference type="SAM" id="SignalP"/>
    </source>
</evidence>
<protein>
    <submittedName>
        <fullName evidence="2">MOMP-like family protein</fullName>
    </submittedName>
</protein>
<dbReference type="AlphaFoldDB" id="F8L5W1"/>